<organism evidence="1 2">
    <name type="scientific">Agaricicola taiwanensis</name>
    <dbReference type="NCBI Taxonomy" id="591372"/>
    <lineage>
        <taxon>Bacteria</taxon>
        <taxon>Pseudomonadati</taxon>
        <taxon>Pseudomonadota</taxon>
        <taxon>Alphaproteobacteria</taxon>
        <taxon>Rhodobacterales</taxon>
        <taxon>Paracoccaceae</taxon>
        <taxon>Agaricicola</taxon>
    </lineage>
</organism>
<dbReference type="Pfam" id="PF08905">
    <property type="entry name" value="DUF1850"/>
    <property type="match status" value="1"/>
</dbReference>
<dbReference type="Proteomes" id="UP000602745">
    <property type="component" value="Unassembled WGS sequence"/>
</dbReference>
<reference evidence="1" key="2">
    <citation type="submission" date="2020-09" db="EMBL/GenBank/DDBJ databases">
        <authorList>
            <person name="Sun Q."/>
            <person name="Sedlacek I."/>
        </authorList>
    </citation>
    <scope>NUCLEOTIDE SEQUENCE</scope>
    <source>
        <strain evidence="1">CCM 7684</strain>
    </source>
</reference>
<dbReference type="AlphaFoldDB" id="A0A8J2YMJ6"/>
<dbReference type="EMBL" id="BMCP01000006">
    <property type="protein sequence ID" value="GGE53339.1"/>
    <property type="molecule type" value="Genomic_DNA"/>
</dbReference>
<reference evidence="1" key="1">
    <citation type="journal article" date="2014" name="Int. J. Syst. Evol. Microbiol.">
        <title>Complete genome sequence of Corynebacterium casei LMG S-19264T (=DSM 44701T), isolated from a smear-ripened cheese.</title>
        <authorList>
            <consortium name="US DOE Joint Genome Institute (JGI-PGF)"/>
            <person name="Walter F."/>
            <person name="Albersmeier A."/>
            <person name="Kalinowski J."/>
            <person name="Ruckert C."/>
        </authorList>
    </citation>
    <scope>NUCLEOTIDE SEQUENCE</scope>
    <source>
        <strain evidence="1">CCM 7684</strain>
    </source>
</reference>
<dbReference type="RefSeq" id="WP_188410925.1">
    <property type="nucleotide sequence ID" value="NZ_BMCP01000006.1"/>
</dbReference>
<accession>A0A8J2YMJ6</accession>
<keyword evidence="2" id="KW-1185">Reference proteome</keyword>
<protein>
    <recommendedName>
        <fullName evidence="3">DUF1850 domain-containing protein</fullName>
    </recommendedName>
</protein>
<sequence length="124" mass="13822">MSLLCLAGGGTVTKLAVAAFTLTWMHTIEKIPWEEDWHLSGKELVVDEVRIKGTGAGMEPAPDARLEDGFYRWTPKDNTRTEIILRRSDAPNVGDWNFCTEGQCRTLGTIVPETADPVRLYPCD</sequence>
<evidence type="ECO:0008006" key="3">
    <source>
        <dbReference type="Google" id="ProtNLM"/>
    </source>
</evidence>
<proteinExistence type="predicted"/>
<evidence type="ECO:0000313" key="1">
    <source>
        <dbReference type="EMBL" id="GGE53339.1"/>
    </source>
</evidence>
<gene>
    <name evidence="1" type="ORF">GCM10007276_32970</name>
</gene>
<name>A0A8J2YMJ6_9RHOB</name>
<comment type="caution">
    <text evidence="1">The sequence shown here is derived from an EMBL/GenBank/DDBJ whole genome shotgun (WGS) entry which is preliminary data.</text>
</comment>
<evidence type="ECO:0000313" key="2">
    <source>
        <dbReference type="Proteomes" id="UP000602745"/>
    </source>
</evidence>
<dbReference type="InterPro" id="IPR015001">
    <property type="entry name" value="DUF1850"/>
</dbReference>